<evidence type="ECO:0000256" key="13">
    <source>
        <dbReference type="ARBA" id="ARBA00023180"/>
    </source>
</evidence>
<evidence type="ECO:0000256" key="10">
    <source>
        <dbReference type="ARBA" id="ARBA00023004"/>
    </source>
</evidence>
<organism evidence="17 18">
    <name type="scientific">Rhodocollybia butyracea</name>
    <dbReference type="NCBI Taxonomy" id="206335"/>
    <lineage>
        <taxon>Eukaryota</taxon>
        <taxon>Fungi</taxon>
        <taxon>Dikarya</taxon>
        <taxon>Basidiomycota</taxon>
        <taxon>Agaricomycotina</taxon>
        <taxon>Agaricomycetes</taxon>
        <taxon>Agaricomycetidae</taxon>
        <taxon>Agaricales</taxon>
        <taxon>Marasmiineae</taxon>
        <taxon>Omphalotaceae</taxon>
        <taxon>Rhodocollybia</taxon>
    </lineage>
</organism>
<dbReference type="GO" id="GO:0020037">
    <property type="term" value="F:heme binding"/>
    <property type="evidence" value="ECO:0007669"/>
    <property type="project" value="InterPro"/>
</dbReference>
<dbReference type="GO" id="GO:0016020">
    <property type="term" value="C:membrane"/>
    <property type="evidence" value="ECO:0007669"/>
    <property type="project" value="UniProtKB-SubCell"/>
</dbReference>
<comment type="similarity">
    <text evidence="4 15">Belongs to the cytochrome P450 family.</text>
</comment>
<dbReference type="PROSITE" id="PS00086">
    <property type="entry name" value="CYTOCHROME_P450"/>
    <property type="match status" value="1"/>
</dbReference>
<dbReference type="InterPro" id="IPR050364">
    <property type="entry name" value="Cytochrome_P450_fung"/>
</dbReference>
<dbReference type="GO" id="GO:0005506">
    <property type="term" value="F:iron ion binding"/>
    <property type="evidence" value="ECO:0007669"/>
    <property type="project" value="InterPro"/>
</dbReference>
<dbReference type="Proteomes" id="UP000772434">
    <property type="component" value="Unassembled WGS sequence"/>
</dbReference>
<protein>
    <submittedName>
        <fullName evidence="17">Cytochrome P450 1</fullName>
    </submittedName>
</protein>
<comment type="subcellular location">
    <subcellularLocation>
        <location evidence="2">Membrane</location>
        <topology evidence="2">Single-pass membrane protein</topology>
    </subcellularLocation>
</comment>
<evidence type="ECO:0000256" key="12">
    <source>
        <dbReference type="ARBA" id="ARBA00023136"/>
    </source>
</evidence>
<keyword evidence="13" id="KW-0325">Glycoprotein</keyword>
<feature type="binding site" description="axial binding residue" evidence="14">
    <location>
        <position position="437"/>
    </location>
    <ligand>
        <name>heme</name>
        <dbReference type="ChEBI" id="CHEBI:30413"/>
    </ligand>
    <ligandPart>
        <name>Fe</name>
        <dbReference type="ChEBI" id="CHEBI:18248"/>
    </ligandPart>
</feature>
<dbReference type="InterPro" id="IPR036396">
    <property type="entry name" value="Cyt_P450_sf"/>
</dbReference>
<evidence type="ECO:0000313" key="17">
    <source>
        <dbReference type="EMBL" id="KAF9078760.1"/>
    </source>
</evidence>
<dbReference type="PRINTS" id="PR00463">
    <property type="entry name" value="EP450I"/>
</dbReference>
<evidence type="ECO:0000256" key="3">
    <source>
        <dbReference type="ARBA" id="ARBA00005179"/>
    </source>
</evidence>
<evidence type="ECO:0000256" key="9">
    <source>
        <dbReference type="ARBA" id="ARBA00023002"/>
    </source>
</evidence>
<dbReference type="Gene3D" id="1.10.630.10">
    <property type="entry name" value="Cytochrome P450"/>
    <property type="match status" value="1"/>
</dbReference>
<evidence type="ECO:0000256" key="7">
    <source>
        <dbReference type="ARBA" id="ARBA00022723"/>
    </source>
</evidence>
<evidence type="ECO:0000256" key="4">
    <source>
        <dbReference type="ARBA" id="ARBA00010617"/>
    </source>
</evidence>
<evidence type="ECO:0000256" key="8">
    <source>
        <dbReference type="ARBA" id="ARBA00022989"/>
    </source>
</evidence>
<keyword evidence="6 16" id="KW-0812">Transmembrane</keyword>
<keyword evidence="8 16" id="KW-1133">Transmembrane helix</keyword>
<keyword evidence="11 15" id="KW-0503">Monooxygenase</keyword>
<comment type="pathway">
    <text evidence="3">Secondary metabolite biosynthesis.</text>
</comment>
<evidence type="ECO:0000256" key="6">
    <source>
        <dbReference type="ARBA" id="ARBA00022692"/>
    </source>
</evidence>
<accession>A0A9P5QD07</accession>
<keyword evidence="9 15" id="KW-0560">Oxidoreductase</keyword>
<feature type="transmembrane region" description="Helical" evidence="16">
    <location>
        <begin position="361"/>
        <end position="382"/>
    </location>
</feature>
<reference evidence="17" key="1">
    <citation type="submission" date="2020-11" db="EMBL/GenBank/DDBJ databases">
        <authorList>
            <consortium name="DOE Joint Genome Institute"/>
            <person name="Ahrendt S."/>
            <person name="Riley R."/>
            <person name="Andreopoulos W."/>
            <person name="Labutti K."/>
            <person name="Pangilinan J."/>
            <person name="Ruiz-Duenas F.J."/>
            <person name="Barrasa J.M."/>
            <person name="Sanchez-Garcia M."/>
            <person name="Camarero S."/>
            <person name="Miyauchi S."/>
            <person name="Serrano A."/>
            <person name="Linde D."/>
            <person name="Babiker R."/>
            <person name="Drula E."/>
            <person name="Ayuso-Fernandez I."/>
            <person name="Pacheco R."/>
            <person name="Padilla G."/>
            <person name="Ferreira P."/>
            <person name="Barriuso J."/>
            <person name="Kellner H."/>
            <person name="Castanera R."/>
            <person name="Alfaro M."/>
            <person name="Ramirez L."/>
            <person name="Pisabarro A.G."/>
            <person name="Kuo A."/>
            <person name="Tritt A."/>
            <person name="Lipzen A."/>
            <person name="He G."/>
            <person name="Yan M."/>
            <person name="Ng V."/>
            <person name="Cullen D."/>
            <person name="Martin F."/>
            <person name="Rosso M.-N."/>
            <person name="Henrissat B."/>
            <person name="Hibbett D."/>
            <person name="Martinez A.T."/>
            <person name="Grigoriev I.V."/>
        </authorList>
    </citation>
    <scope>NUCLEOTIDE SEQUENCE</scope>
    <source>
        <strain evidence="17">AH 40177</strain>
    </source>
</reference>
<keyword evidence="7 14" id="KW-0479">Metal-binding</keyword>
<keyword evidence="10 14" id="KW-0408">Iron</keyword>
<keyword evidence="18" id="KW-1185">Reference proteome</keyword>
<evidence type="ECO:0000256" key="16">
    <source>
        <dbReference type="SAM" id="Phobius"/>
    </source>
</evidence>
<dbReference type="OrthoDB" id="1055148at2759"/>
<dbReference type="EMBL" id="JADNRY010000001">
    <property type="protein sequence ID" value="KAF9078760.1"/>
    <property type="molecule type" value="Genomic_DNA"/>
</dbReference>
<dbReference type="Pfam" id="PF00067">
    <property type="entry name" value="p450"/>
    <property type="match status" value="2"/>
</dbReference>
<sequence>MAPTSPLFVTLYGIAALVALLYFRPRRQSHVNSFPPGPKSPSMPMLDAWIQYEQWGREYGELVYIREHNMLILNHAHVAIDLLEKCARLYLDRAMTQVMKLSGFNEVLSLEVNILACPLTKAINTRINGGETGGFSSKIFRQSSSHRFYPAQYNKISQYLHSLITVPEEFMQHTMLLSQGLIYSALYGLDVSSEDLLYKKAIEAIAMLGRAVLESYPALERYPWLRFTPSWFPGCGFHEIANKFRQNMADLGTIPFDIAVNNLKTGTGTSLIAELALESEGNPLDIKNIKAMGAVSLLAGADTTMSSISAFLLTMVQHPDVQLKARAEIDRVIGRGRLPKFEDRRSLPYVESVYRELMVTIFLKVVTTFGPLFGVGLNMLSFRMCDCPQYLVRAMSRDPNVYSEPNTFMPERFLDSPDGPFTSINDILAFGFGRRVCVGRYMADNTVWLAIASVLATLDLQKAKDNEGNEVDLPGEYTRTFFRHPKPYQSSITPRDQQARDLIKLATAMVD</sequence>
<dbReference type="PANTHER" id="PTHR46300:SF2">
    <property type="entry name" value="CYTOCHROME P450 MONOOXYGENASE ALNH-RELATED"/>
    <property type="match status" value="1"/>
</dbReference>
<evidence type="ECO:0000256" key="15">
    <source>
        <dbReference type="RuleBase" id="RU000461"/>
    </source>
</evidence>
<feature type="transmembrane region" description="Helical" evidence="16">
    <location>
        <begin position="6"/>
        <end position="23"/>
    </location>
</feature>
<dbReference type="GO" id="GO:0004497">
    <property type="term" value="F:monooxygenase activity"/>
    <property type="evidence" value="ECO:0007669"/>
    <property type="project" value="UniProtKB-KW"/>
</dbReference>
<dbReference type="AlphaFoldDB" id="A0A9P5QD07"/>
<dbReference type="InterPro" id="IPR017972">
    <property type="entry name" value="Cyt_P450_CS"/>
</dbReference>
<gene>
    <name evidence="17" type="ORF">BDP27DRAFT_1412705</name>
</gene>
<comment type="cofactor">
    <cofactor evidence="1 14">
        <name>heme</name>
        <dbReference type="ChEBI" id="CHEBI:30413"/>
    </cofactor>
</comment>
<evidence type="ECO:0000256" key="1">
    <source>
        <dbReference type="ARBA" id="ARBA00001971"/>
    </source>
</evidence>
<keyword evidence="12 16" id="KW-0472">Membrane</keyword>
<dbReference type="PANTHER" id="PTHR46300">
    <property type="entry name" value="P450, PUTATIVE (EUROFUNG)-RELATED-RELATED"/>
    <property type="match status" value="1"/>
</dbReference>
<evidence type="ECO:0000256" key="2">
    <source>
        <dbReference type="ARBA" id="ARBA00004167"/>
    </source>
</evidence>
<evidence type="ECO:0000313" key="18">
    <source>
        <dbReference type="Proteomes" id="UP000772434"/>
    </source>
</evidence>
<comment type="caution">
    <text evidence="17">The sequence shown here is derived from an EMBL/GenBank/DDBJ whole genome shotgun (WGS) entry which is preliminary data.</text>
</comment>
<proteinExistence type="inferred from homology"/>
<dbReference type="SUPFAM" id="SSF48264">
    <property type="entry name" value="Cytochrome P450"/>
    <property type="match status" value="1"/>
</dbReference>
<dbReference type="GO" id="GO:0016705">
    <property type="term" value="F:oxidoreductase activity, acting on paired donors, with incorporation or reduction of molecular oxygen"/>
    <property type="evidence" value="ECO:0007669"/>
    <property type="project" value="InterPro"/>
</dbReference>
<keyword evidence="5 14" id="KW-0349">Heme</keyword>
<name>A0A9P5QD07_9AGAR</name>
<dbReference type="InterPro" id="IPR002401">
    <property type="entry name" value="Cyt_P450_E_grp-I"/>
</dbReference>
<dbReference type="InterPro" id="IPR001128">
    <property type="entry name" value="Cyt_P450"/>
</dbReference>
<evidence type="ECO:0000256" key="14">
    <source>
        <dbReference type="PIRSR" id="PIRSR602401-1"/>
    </source>
</evidence>
<evidence type="ECO:0000256" key="5">
    <source>
        <dbReference type="ARBA" id="ARBA00022617"/>
    </source>
</evidence>
<evidence type="ECO:0000256" key="11">
    <source>
        <dbReference type="ARBA" id="ARBA00023033"/>
    </source>
</evidence>